<dbReference type="SUPFAM" id="SSF103473">
    <property type="entry name" value="MFS general substrate transporter"/>
    <property type="match status" value="1"/>
</dbReference>
<evidence type="ECO:0000256" key="3">
    <source>
        <dbReference type="ARBA" id="ARBA00022692"/>
    </source>
</evidence>
<feature type="transmembrane region" description="Helical" evidence="6">
    <location>
        <begin position="398"/>
        <end position="421"/>
    </location>
</feature>
<dbReference type="Gene3D" id="1.20.1250.20">
    <property type="entry name" value="MFS general substrate transporter like domains"/>
    <property type="match status" value="2"/>
</dbReference>
<dbReference type="FunFam" id="1.20.1250.20:FF:000013">
    <property type="entry name" value="MFS general substrate transporter"/>
    <property type="match status" value="1"/>
</dbReference>
<dbReference type="FunFam" id="1.20.1250.20:FF:000389">
    <property type="entry name" value="Unplaced genomic scaffold supercont1.14, whole genome shotgun sequence"/>
    <property type="match status" value="1"/>
</dbReference>
<feature type="domain" description="Major facilitator superfamily (MFS) profile" evidence="7">
    <location>
        <begin position="78"/>
        <end position="491"/>
    </location>
</feature>
<accession>A0A854QAT8</accession>
<feature type="transmembrane region" description="Helical" evidence="6">
    <location>
        <begin position="433"/>
        <end position="453"/>
    </location>
</feature>
<name>A0A854QAT8_CRYNE</name>
<feature type="transmembrane region" description="Helical" evidence="6">
    <location>
        <begin position="239"/>
        <end position="259"/>
    </location>
</feature>
<protein>
    <recommendedName>
        <fullName evidence="7">Major facilitator superfamily (MFS) profile domain-containing protein</fullName>
    </recommendedName>
</protein>
<dbReference type="Pfam" id="PF07690">
    <property type="entry name" value="MFS_1"/>
    <property type="match status" value="1"/>
</dbReference>
<dbReference type="InterPro" id="IPR020846">
    <property type="entry name" value="MFS_dom"/>
</dbReference>
<comment type="subcellular location">
    <subcellularLocation>
        <location evidence="1">Membrane</location>
        <topology evidence="1">Multi-pass membrane protein</topology>
    </subcellularLocation>
</comment>
<dbReference type="InterPro" id="IPR011701">
    <property type="entry name" value="MFS"/>
</dbReference>
<dbReference type="PANTHER" id="PTHR43791:SF36">
    <property type="entry name" value="TRANSPORTER, PUTATIVE (AFU_ORTHOLOGUE AFUA_6G08340)-RELATED"/>
    <property type="match status" value="1"/>
</dbReference>
<keyword evidence="4 6" id="KW-1133">Transmembrane helix</keyword>
<dbReference type="GO" id="GO:0022857">
    <property type="term" value="F:transmembrane transporter activity"/>
    <property type="evidence" value="ECO:0007669"/>
    <property type="project" value="InterPro"/>
</dbReference>
<reference evidence="8 9" key="1">
    <citation type="submission" date="2017-06" db="EMBL/GenBank/DDBJ databases">
        <title>Global population genomics of the pathogenic fungus Cryptococcus neoformans var. grubii.</title>
        <authorList>
            <person name="Cuomo C."/>
            <person name="Litvintseva A."/>
            <person name="Chen Y."/>
            <person name="Young S."/>
            <person name="Zeng Q."/>
            <person name="Chapman S."/>
            <person name="Gujja S."/>
            <person name="Saif S."/>
            <person name="Birren B."/>
        </authorList>
    </citation>
    <scope>NUCLEOTIDE SEQUENCE [LARGE SCALE GENOMIC DNA]</scope>
    <source>
        <strain evidence="8 9">Tu259-1</strain>
    </source>
</reference>
<dbReference type="AlphaFoldDB" id="A0A854QAT8"/>
<evidence type="ECO:0000256" key="6">
    <source>
        <dbReference type="SAM" id="Phobius"/>
    </source>
</evidence>
<feature type="transmembrane region" description="Helical" evidence="6">
    <location>
        <begin position="70"/>
        <end position="91"/>
    </location>
</feature>
<keyword evidence="5 6" id="KW-0472">Membrane</keyword>
<evidence type="ECO:0000256" key="1">
    <source>
        <dbReference type="ARBA" id="ARBA00004141"/>
    </source>
</evidence>
<feature type="transmembrane region" description="Helical" evidence="6">
    <location>
        <begin position="306"/>
        <end position="327"/>
    </location>
</feature>
<comment type="caution">
    <text evidence="8">The sequence shown here is derived from an EMBL/GenBank/DDBJ whole genome shotgun (WGS) entry which is preliminary data.</text>
</comment>
<dbReference type="PROSITE" id="PS50850">
    <property type="entry name" value="MFS"/>
    <property type="match status" value="1"/>
</dbReference>
<evidence type="ECO:0000259" key="7">
    <source>
        <dbReference type="PROSITE" id="PS50850"/>
    </source>
</evidence>
<evidence type="ECO:0000313" key="8">
    <source>
        <dbReference type="EMBL" id="OXG20621.1"/>
    </source>
</evidence>
<evidence type="ECO:0000256" key="2">
    <source>
        <dbReference type="ARBA" id="ARBA00022448"/>
    </source>
</evidence>
<evidence type="ECO:0000313" key="9">
    <source>
        <dbReference type="Proteomes" id="UP000199727"/>
    </source>
</evidence>
<evidence type="ECO:0000256" key="5">
    <source>
        <dbReference type="ARBA" id="ARBA00023136"/>
    </source>
</evidence>
<feature type="transmembrane region" description="Helical" evidence="6">
    <location>
        <begin position="205"/>
        <end position="227"/>
    </location>
</feature>
<dbReference type="EMBL" id="AMKT01000044">
    <property type="protein sequence ID" value="OXG20621.1"/>
    <property type="molecule type" value="Genomic_DNA"/>
</dbReference>
<dbReference type="InterPro" id="IPR036259">
    <property type="entry name" value="MFS_trans_sf"/>
</dbReference>
<keyword evidence="3 6" id="KW-0812">Transmembrane</keyword>
<feature type="transmembrane region" description="Helical" evidence="6">
    <location>
        <begin position="371"/>
        <end position="392"/>
    </location>
</feature>
<sequence length="524" mass="57255">MNPQATFHPEPTIIEEKQGAQLDLNEADRQSCEGGVYTAGTDVEARSSKYADSDAGLVHKKELKKAERRLLWKLDAAILPFATLIYLGAYLDRGNIANARLQGLQDEVLDGSDTNYSIALACFFVTYIVFSIPGTLLAKYYLPSRSIACGALIWSVAATCQAAAFNKAGLYVCRLFVGIGESMSGQATVLYLSFWYTKRDLAKRVGLFVAAGTVSGAFGGLIAFGVSNITNSAIPQWRILFLIEGCPAVILAICVFLFMPTRPETSNYLTEEQRTICLTRLNGENNVEEVGVDWRAVKRAVTDWKVYVMAVEYACINLTLGSVSGFLPTIIKGFGYSNARAQLFTVPPYAVALVFMLLLTTYSDRRQTRGIPIAVVFILGLVGWAVLLSVPATTHYSARYFACILIVTAGYANLPLLVSWLSGATANQSQRATGLGIINTIGQCLSLTSAFLFPTAEGPQYIKGASINIAFNALGLIIAVIMTIYFRWENRRRDKREGGRPPRGTYLDVGNKYDLAPGKLFPVF</sequence>
<dbReference type="OrthoDB" id="2985014at2759"/>
<dbReference type="Proteomes" id="UP000199727">
    <property type="component" value="Unassembled WGS sequence"/>
</dbReference>
<organism evidence="8 9">
    <name type="scientific">Cryptococcus neoformans Tu259-1</name>
    <dbReference type="NCBI Taxonomy" id="1230072"/>
    <lineage>
        <taxon>Eukaryota</taxon>
        <taxon>Fungi</taxon>
        <taxon>Dikarya</taxon>
        <taxon>Basidiomycota</taxon>
        <taxon>Agaricomycotina</taxon>
        <taxon>Tremellomycetes</taxon>
        <taxon>Tremellales</taxon>
        <taxon>Cryptococcaceae</taxon>
        <taxon>Cryptococcus</taxon>
        <taxon>Cryptococcus neoformans species complex</taxon>
    </lineage>
</organism>
<feature type="transmembrane region" description="Helical" evidence="6">
    <location>
        <begin position="339"/>
        <end position="359"/>
    </location>
</feature>
<feature type="transmembrane region" description="Helical" evidence="6">
    <location>
        <begin position="465"/>
        <end position="486"/>
    </location>
</feature>
<gene>
    <name evidence="8" type="ORF">C361_03595</name>
</gene>
<proteinExistence type="predicted"/>
<feature type="transmembrane region" description="Helical" evidence="6">
    <location>
        <begin position="116"/>
        <end position="138"/>
    </location>
</feature>
<keyword evidence="2" id="KW-0813">Transport</keyword>
<dbReference type="PANTHER" id="PTHR43791">
    <property type="entry name" value="PERMEASE-RELATED"/>
    <property type="match status" value="1"/>
</dbReference>
<evidence type="ECO:0000256" key="4">
    <source>
        <dbReference type="ARBA" id="ARBA00022989"/>
    </source>
</evidence>
<dbReference type="GO" id="GO:0016020">
    <property type="term" value="C:membrane"/>
    <property type="evidence" value="ECO:0007669"/>
    <property type="project" value="UniProtKB-SubCell"/>
</dbReference>